<dbReference type="Pfam" id="PF13579">
    <property type="entry name" value="Glyco_trans_4_4"/>
    <property type="match status" value="1"/>
</dbReference>
<keyword evidence="1" id="KW-0472">Membrane</keyword>
<dbReference type="EMBL" id="JAMSHT010000001">
    <property type="protein sequence ID" value="MCM8556636.1"/>
    <property type="molecule type" value="Genomic_DNA"/>
</dbReference>
<feature type="transmembrane region" description="Helical" evidence="1">
    <location>
        <begin position="82"/>
        <end position="98"/>
    </location>
</feature>
<protein>
    <submittedName>
        <fullName evidence="3">Glycosyltransferase family 4 protein</fullName>
    </submittedName>
</protein>
<gene>
    <name evidence="3" type="ORF">NDO55_02220</name>
</gene>
<dbReference type="GO" id="GO:0016757">
    <property type="term" value="F:glycosyltransferase activity"/>
    <property type="evidence" value="ECO:0007669"/>
    <property type="project" value="UniProtKB-ARBA"/>
</dbReference>
<evidence type="ECO:0000313" key="4">
    <source>
        <dbReference type="Proteomes" id="UP001155128"/>
    </source>
</evidence>
<feature type="domain" description="Glycosyltransferase subfamily 4-like N-terminal" evidence="2">
    <location>
        <begin position="21"/>
        <end position="197"/>
    </location>
</feature>
<comment type="caution">
    <text evidence="3">The sequence shown here is derived from an EMBL/GenBank/DDBJ whole genome shotgun (WGS) entry which is preliminary data.</text>
</comment>
<keyword evidence="1" id="KW-0812">Transmembrane</keyword>
<dbReference type="AlphaFoldDB" id="A0A9X2EH88"/>
<dbReference type="Proteomes" id="UP001155128">
    <property type="component" value="Unassembled WGS sequence"/>
</dbReference>
<proteinExistence type="predicted"/>
<dbReference type="Gene3D" id="3.40.50.2000">
    <property type="entry name" value="Glycogen Phosphorylase B"/>
    <property type="match status" value="2"/>
</dbReference>
<evidence type="ECO:0000313" key="3">
    <source>
        <dbReference type="EMBL" id="MCM8556636.1"/>
    </source>
</evidence>
<dbReference type="RefSeq" id="WP_252112011.1">
    <property type="nucleotide sequence ID" value="NZ_JAMSHT010000001.1"/>
</dbReference>
<dbReference type="Pfam" id="PF13692">
    <property type="entry name" value="Glyco_trans_1_4"/>
    <property type="match status" value="1"/>
</dbReference>
<sequence length="404" mass="45375">MRLLYLTQWFEPEPVMKGIRFARALADAGHDVEVATAFPNYPRGKVYDGYKVKPYQRDEMQGLTLHRLWVYPSHDGSTLRRMLTYCSFFVSALIFMLIRGRRYDFAYVYHAPIMPGFATALAYALYRRPFILEIQDLWPDSVMSSGMAPGLFGRILNWICNFVYRRAKRIVAQSEGMKQRLIERGVLANKVSVLRNWSNYVERDDTALPASFAEAFEGRTNFVYGGNLGQAQSLDVLIEAASIAADEQPGLHLHLFGWGMDRDRLVALAKDRAPDHVTIHDAVAPEVADKLFEAADILVFHLDDDPLYDITIPSKTQHYLSVGKPIVAGLSGEAATILESSDAALVTKPGDVEAMAKAFVQAAALTGDQRAEKARKARGYYQRELAFEPAMARILDWIEKDAGK</sequence>
<dbReference type="CDD" id="cd03794">
    <property type="entry name" value="GT4_WbuB-like"/>
    <property type="match status" value="1"/>
</dbReference>
<reference evidence="3" key="1">
    <citation type="submission" date="2022-06" db="EMBL/GenBank/DDBJ databases">
        <title>Sphingomicrobium sedimins sp. nov., a marine bacterium isolated from tidal flat.</title>
        <authorList>
            <person name="Kim C.-H."/>
            <person name="Yoo Y."/>
            <person name="Kim J.-J."/>
        </authorList>
    </citation>
    <scope>NUCLEOTIDE SEQUENCE</scope>
    <source>
        <strain evidence="3">GRR-S6-50</strain>
    </source>
</reference>
<keyword evidence="4" id="KW-1185">Reference proteome</keyword>
<dbReference type="SUPFAM" id="SSF53756">
    <property type="entry name" value="UDP-Glycosyltransferase/glycogen phosphorylase"/>
    <property type="match status" value="1"/>
</dbReference>
<keyword evidence="1" id="KW-1133">Transmembrane helix</keyword>
<evidence type="ECO:0000256" key="1">
    <source>
        <dbReference type="SAM" id="Phobius"/>
    </source>
</evidence>
<dbReference type="PANTHER" id="PTHR12526">
    <property type="entry name" value="GLYCOSYLTRANSFERASE"/>
    <property type="match status" value="1"/>
</dbReference>
<accession>A0A9X2EH88</accession>
<feature type="transmembrane region" description="Helical" evidence="1">
    <location>
        <begin position="146"/>
        <end position="164"/>
    </location>
</feature>
<organism evidence="3 4">
    <name type="scientific">Sphingomicrobium sediminis</name>
    <dbReference type="NCBI Taxonomy" id="2950949"/>
    <lineage>
        <taxon>Bacteria</taxon>
        <taxon>Pseudomonadati</taxon>
        <taxon>Pseudomonadota</taxon>
        <taxon>Alphaproteobacteria</taxon>
        <taxon>Sphingomonadales</taxon>
        <taxon>Sphingomonadaceae</taxon>
        <taxon>Sphingomicrobium</taxon>
    </lineage>
</organism>
<feature type="transmembrane region" description="Helical" evidence="1">
    <location>
        <begin position="105"/>
        <end position="126"/>
    </location>
</feature>
<name>A0A9X2EH88_9SPHN</name>
<evidence type="ECO:0000259" key="2">
    <source>
        <dbReference type="Pfam" id="PF13579"/>
    </source>
</evidence>
<dbReference type="InterPro" id="IPR028098">
    <property type="entry name" value="Glyco_trans_4-like_N"/>
</dbReference>